<dbReference type="PROSITE" id="PS50928">
    <property type="entry name" value="ABC_TM1"/>
    <property type="match status" value="1"/>
</dbReference>
<dbReference type="Proteomes" id="UP001501414">
    <property type="component" value="Unassembled WGS sequence"/>
</dbReference>
<comment type="similarity">
    <text evidence="7">Belongs to the binding-protein-dependent transport system permease family.</text>
</comment>
<feature type="transmembrane region" description="Helical" evidence="7">
    <location>
        <begin position="126"/>
        <end position="146"/>
    </location>
</feature>
<proteinExistence type="inferred from homology"/>
<feature type="compositionally biased region" description="Low complexity" evidence="8">
    <location>
        <begin position="1"/>
        <end position="16"/>
    </location>
</feature>
<protein>
    <submittedName>
        <fullName evidence="10">ABC transporter permease</fullName>
    </submittedName>
</protein>
<accession>A0ABP4I7H3</accession>
<keyword evidence="4 7" id="KW-0812">Transmembrane</keyword>
<dbReference type="Pfam" id="PF00528">
    <property type="entry name" value="BPD_transp_1"/>
    <property type="match status" value="1"/>
</dbReference>
<evidence type="ECO:0000313" key="11">
    <source>
        <dbReference type="Proteomes" id="UP001501414"/>
    </source>
</evidence>
<feature type="transmembrane region" description="Helical" evidence="7">
    <location>
        <begin position="247"/>
        <end position="266"/>
    </location>
</feature>
<sequence length="282" mass="29392">MSATPSRTTTGTTGAAPPAPVPPAGARPARTRLRALRGWASTAGIVLLWYLAAVTGLLDPRTLPGPDRVLVAAWESIVDGSLPGAVAVSAGRVLVGAALGIALGVGLGAVAGFSKLGEDVVDRPMQMLRTVPFTALVPLLLLWFGIGEEPKIILVAFGVAVPMYVNTYGGIRNVDVKLVEVARISGLAGRRIATTVLLPAALPTILIGLRSALALGWIAVIVAETVGTDAGIGFLMAQARQFVRTDVMLVCVCLYALLGLATDFAVRLLERRLLAWRQAYLG</sequence>
<keyword evidence="5 7" id="KW-1133">Transmembrane helix</keyword>
<feature type="transmembrane region" description="Helical" evidence="7">
    <location>
        <begin position="36"/>
        <end position="58"/>
    </location>
</feature>
<gene>
    <name evidence="10" type="ORF">GCM10009613_04960</name>
</gene>
<evidence type="ECO:0000256" key="6">
    <source>
        <dbReference type="ARBA" id="ARBA00023136"/>
    </source>
</evidence>
<dbReference type="CDD" id="cd06261">
    <property type="entry name" value="TM_PBP2"/>
    <property type="match status" value="1"/>
</dbReference>
<evidence type="ECO:0000256" key="2">
    <source>
        <dbReference type="ARBA" id="ARBA00022448"/>
    </source>
</evidence>
<evidence type="ECO:0000256" key="1">
    <source>
        <dbReference type="ARBA" id="ARBA00004651"/>
    </source>
</evidence>
<dbReference type="InterPro" id="IPR000515">
    <property type="entry name" value="MetI-like"/>
</dbReference>
<keyword evidence="11" id="KW-1185">Reference proteome</keyword>
<dbReference type="SUPFAM" id="SSF161098">
    <property type="entry name" value="MetI-like"/>
    <property type="match status" value="1"/>
</dbReference>
<feature type="transmembrane region" description="Helical" evidence="7">
    <location>
        <begin position="93"/>
        <end position="114"/>
    </location>
</feature>
<evidence type="ECO:0000256" key="8">
    <source>
        <dbReference type="SAM" id="MobiDB-lite"/>
    </source>
</evidence>
<comment type="caution">
    <text evidence="10">The sequence shown here is derived from an EMBL/GenBank/DDBJ whole genome shotgun (WGS) entry which is preliminary data.</text>
</comment>
<evidence type="ECO:0000256" key="5">
    <source>
        <dbReference type="ARBA" id="ARBA00022989"/>
    </source>
</evidence>
<dbReference type="Gene3D" id="1.10.3720.10">
    <property type="entry name" value="MetI-like"/>
    <property type="match status" value="1"/>
</dbReference>
<dbReference type="EMBL" id="BAAAJK010000001">
    <property type="protein sequence ID" value="GAA1380497.1"/>
    <property type="molecule type" value="Genomic_DNA"/>
</dbReference>
<keyword evidence="6 7" id="KW-0472">Membrane</keyword>
<evidence type="ECO:0000313" key="10">
    <source>
        <dbReference type="EMBL" id="GAA1380497.1"/>
    </source>
</evidence>
<feature type="transmembrane region" description="Helical" evidence="7">
    <location>
        <begin position="215"/>
        <end position="235"/>
    </location>
</feature>
<evidence type="ECO:0000256" key="4">
    <source>
        <dbReference type="ARBA" id="ARBA00022692"/>
    </source>
</evidence>
<feature type="transmembrane region" description="Helical" evidence="7">
    <location>
        <begin position="152"/>
        <end position="171"/>
    </location>
</feature>
<feature type="transmembrane region" description="Helical" evidence="7">
    <location>
        <begin position="192"/>
        <end position="209"/>
    </location>
</feature>
<reference evidence="11" key="1">
    <citation type="journal article" date="2019" name="Int. J. Syst. Evol. Microbiol.">
        <title>The Global Catalogue of Microorganisms (GCM) 10K type strain sequencing project: providing services to taxonomists for standard genome sequencing and annotation.</title>
        <authorList>
            <consortium name="The Broad Institute Genomics Platform"/>
            <consortium name="The Broad Institute Genome Sequencing Center for Infectious Disease"/>
            <person name="Wu L."/>
            <person name="Ma J."/>
        </authorList>
    </citation>
    <scope>NUCLEOTIDE SEQUENCE [LARGE SCALE GENOMIC DNA]</scope>
    <source>
        <strain evidence="11">JCM 11896</strain>
    </source>
</reference>
<evidence type="ECO:0000256" key="3">
    <source>
        <dbReference type="ARBA" id="ARBA00022475"/>
    </source>
</evidence>
<organism evidence="10 11">
    <name type="scientific">Pseudonocardia kongjuensis</name>
    <dbReference type="NCBI Taxonomy" id="102227"/>
    <lineage>
        <taxon>Bacteria</taxon>
        <taxon>Bacillati</taxon>
        <taxon>Actinomycetota</taxon>
        <taxon>Actinomycetes</taxon>
        <taxon>Pseudonocardiales</taxon>
        <taxon>Pseudonocardiaceae</taxon>
        <taxon>Pseudonocardia</taxon>
    </lineage>
</organism>
<dbReference type="PANTHER" id="PTHR30151:SF38">
    <property type="entry name" value="ALIPHATIC SULFONATES TRANSPORT PERMEASE PROTEIN SSUC-RELATED"/>
    <property type="match status" value="1"/>
</dbReference>
<dbReference type="PANTHER" id="PTHR30151">
    <property type="entry name" value="ALKANE SULFONATE ABC TRANSPORTER-RELATED, MEMBRANE SUBUNIT"/>
    <property type="match status" value="1"/>
</dbReference>
<dbReference type="RefSeq" id="WP_344017918.1">
    <property type="nucleotide sequence ID" value="NZ_BAAAJK010000001.1"/>
</dbReference>
<evidence type="ECO:0000259" key="9">
    <source>
        <dbReference type="PROSITE" id="PS50928"/>
    </source>
</evidence>
<dbReference type="InterPro" id="IPR035906">
    <property type="entry name" value="MetI-like_sf"/>
</dbReference>
<feature type="region of interest" description="Disordered" evidence="8">
    <location>
        <begin position="1"/>
        <end position="27"/>
    </location>
</feature>
<keyword evidence="2 7" id="KW-0813">Transport</keyword>
<feature type="domain" description="ABC transmembrane type-1" evidence="9">
    <location>
        <begin position="82"/>
        <end position="266"/>
    </location>
</feature>
<comment type="subcellular location">
    <subcellularLocation>
        <location evidence="1 7">Cell membrane</location>
        <topology evidence="1 7">Multi-pass membrane protein</topology>
    </subcellularLocation>
</comment>
<name>A0ABP4I7H3_9PSEU</name>
<keyword evidence="3" id="KW-1003">Cell membrane</keyword>
<evidence type="ECO:0000256" key="7">
    <source>
        <dbReference type="RuleBase" id="RU363032"/>
    </source>
</evidence>